<keyword evidence="10" id="KW-1185">Reference proteome</keyword>
<dbReference type="STRING" id="289078.A0A2X0KN17"/>
<feature type="compositionally biased region" description="Basic residues" evidence="7">
    <location>
        <begin position="301"/>
        <end position="310"/>
    </location>
</feature>
<dbReference type="CDD" id="cd00067">
    <property type="entry name" value="GAL4"/>
    <property type="match status" value="1"/>
</dbReference>
<feature type="compositionally biased region" description="Low complexity" evidence="7">
    <location>
        <begin position="761"/>
        <end position="772"/>
    </location>
</feature>
<evidence type="ECO:0000313" key="10">
    <source>
        <dbReference type="Proteomes" id="UP000249723"/>
    </source>
</evidence>
<evidence type="ECO:0000256" key="3">
    <source>
        <dbReference type="ARBA" id="ARBA00023125"/>
    </source>
</evidence>
<evidence type="ECO:0000256" key="5">
    <source>
        <dbReference type="ARBA" id="ARBA00023242"/>
    </source>
</evidence>
<dbReference type="GO" id="GO:0000976">
    <property type="term" value="F:transcription cis-regulatory region binding"/>
    <property type="evidence" value="ECO:0007669"/>
    <property type="project" value="TreeGrafter"/>
</dbReference>
<dbReference type="InterPro" id="IPR001138">
    <property type="entry name" value="Zn2Cys6_DnaBD"/>
</dbReference>
<keyword evidence="2" id="KW-0805">Transcription regulation</keyword>
<organism evidence="9 10">
    <name type="scientific">Microbotryum saponariae</name>
    <dbReference type="NCBI Taxonomy" id="289078"/>
    <lineage>
        <taxon>Eukaryota</taxon>
        <taxon>Fungi</taxon>
        <taxon>Dikarya</taxon>
        <taxon>Basidiomycota</taxon>
        <taxon>Pucciniomycotina</taxon>
        <taxon>Microbotryomycetes</taxon>
        <taxon>Microbotryales</taxon>
        <taxon>Microbotryaceae</taxon>
        <taxon>Microbotryum</taxon>
    </lineage>
</organism>
<dbReference type="InterPro" id="IPR051089">
    <property type="entry name" value="prtT"/>
</dbReference>
<evidence type="ECO:0000256" key="6">
    <source>
        <dbReference type="SAM" id="Coils"/>
    </source>
</evidence>
<gene>
    <name evidence="9" type="ORF">BZ3500_MVSOF-1268-A1-R1_CHR6-2G08611</name>
</gene>
<comment type="subcellular location">
    <subcellularLocation>
        <location evidence="1">Nucleus</location>
    </subcellularLocation>
</comment>
<accession>A0A2X0KN17</accession>
<feature type="region of interest" description="Disordered" evidence="7">
    <location>
        <begin position="191"/>
        <end position="248"/>
    </location>
</feature>
<protein>
    <submittedName>
        <fullName evidence="9">BZ3500_MvSof-1268-A1-R1_Chr6-2g08611 protein</fullName>
    </submittedName>
</protein>
<feature type="compositionally biased region" description="Pro residues" evidence="7">
    <location>
        <begin position="231"/>
        <end position="242"/>
    </location>
</feature>
<keyword evidence="3" id="KW-0238">DNA-binding</keyword>
<dbReference type="SUPFAM" id="SSF57701">
    <property type="entry name" value="Zn2/Cys6 DNA-binding domain"/>
    <property type="match status" value="1"/>
</dbReference>
<proteinExistence type="predicted"/>
<dbReference type="Proteomes" id="UP000249723">
    <property type="component" value="Unassembled WGS sequence"/>
</dbReference>
<feature type="coiled-coil region" evidence="6">
    <location>
        <begin position="68"/>
        <end position="95"/>
    </location>
</feature>
<sequence length="869" mass="93933">MSSTGSPEASASSTQVKRGARACVRCRAGKARCVAPSGNPPQVLSLTECERCKNSNSACVFETPMHAKAVDEERIERMESTLNALSNNVERLMEAFGKQVSSAGESPAGTTSSRITSEFGAVAPAYPPTFLPHPNNPALRLPAAWNAQSPSNPMAWPQDPNAPGVDPLASNAMSIPIPITTAALESGYPSNTAPAPPTFAHIPASANSHKRNSDGLFDGEASTSRRATKFPPLPGYRAPPHPISTYGIIPSRAQSEDGEDDALPSESLTAPFEALAQAAAEASGDMNTRATGSGYLTPLVHKGRPRKRPRTQVVPPPNAFPDVVEKGQVEDSTARDVFDIFIQNCLPFFPILDPDYDQYGSIRERTPWSLNSIIAVAATRMAHSTPAIRAAAEYGLEESQGIARSSLFCPTVRIEGCSSMAILAAWSEPGYLAGGHALRMAEELNLHRALEKLVDGSRERSLTEQRNLVISARIWLCLSLLNYTLCASSGRPHNLQHDLVSSEKLDAFLDHPFHIESDAWLVAQFELIEARSRIESMHVVSITSQIIEFARRTAKDLRAWHVKWDSILARKQLDESVQRRRLQLSLNTTLLFLYTTLLKRQSLGSAESLPVRFYIQDAREFAMLARQAASVILNVAALPSFRTAIRFATQDVFIEISFACLLYLKLSRLFPEGLDLYAVAKQCCDLYSWLREYQAQRFSLTIKIAVERFSASAGFASDISALFNKLEASSSGGGSTHSLATTLNAALNHAGGAMYGARGAATSGTSGNTNGPNPGGGEAQNGAGLLGDPNGLPNSALAGIWPNPAGLGSVDVLSLPVSDSNWVGSEVLPEWLQGDEDWTLDSAFNDGIDRLFLPQWMTSMAPDTFNHEW</sequence>
<dbReference type="GO" id="GO:0005634">
    <property type="term" value="C:nucleus"/>
    <property type="evidence" value="ECO:0007669"/>
    <property type="project" value="UniProtKB-SubCell"/>
</dbReference>
<keyword evidence="5" id="KW-0539">Nucleus</keyword>
<dbReference type="PANTHER" id="PTHR31845">
    <property type="entry name" value="FINGER DOMAIN PROTEIN, PUTATIVE-RELATED"/>
    <property type="match status" value="1"/>
</dbReference>
<reference evidence="10" key="1">
    <citation type="submission" date="2016-10" db="EMBL/GenBank/DDBJ databases">
        <authorList>
            <person name="Jeantristanb JTB J.-T."/>
            <person name="Ricardo R."/>
        </authorList>
    </citation>
    <scope>NUCLEOTIDE SEQUENCE [LARGE SCALE GENOMIC DNA]</scope>
</reference>
<dbReference type="GO" id="GO:0008270">
    <property type="term" value="F:zinc ion binding"/>
    <property type="evidence" value="ECO:0007669"/>
    <property type="project" value="InterPro"/>
</dbReference>
<evidence type="ECO:0000256" key="2">
    <source>
        <dbReference type="ARBA" id="ARBA00023015"/>
    </source>
</evidence>
<name>A0A2X0KN17_9BASI</name>
<feature type="domain" description="Zn(2)-C6 fungal-type" evidence="8">
    <location>
        <begin position="22"/>
        <end position="61"/>
    </location>
</feature>
<evidence type="ECO:0000256" key="4">
    <source>
        <dbReference type="ARBA" id="ARBA00023163"/>
    </source>
</evidence>
<dbReference type="GO" id="GO:0000981">
    <property type="term" value="F:DNA-binding transcription factor activity, RNA polymerase II-specific"/>
    <property type="evidence" value="ECO:0007669"/>
    <property type="project" value="InterPro"/>
</dbReference>
<evidence type="ECO:0000313" key="9">
    <source>
        <dbReference type="EMBL" id="SCZ93328.1"/>
    </source>
</evidence>
<evidence type="ECO:0000256" key="1">
    <source>
        <dbReference type="ARBA" id="ARBA00004123"/>
    </source>
</evidence>
<dbReference type="CDD" id="cd12148">
    <property type="entry name" value="fungal_TF_MHR"/>
    <property type="match status" value="1"/>
</dbReference>
<feature type="region of interest" description="Disordered" evidence="7">
    <location>
        <begin position="761"/>
        <end position="788"/>
    </location>
</feature>
<feature type="region of interest" description="Disordered" evidence="7">
    <location>
        <begin position="279"/>
        <end position="322"/>
    </location>
</feature>
<dbReference type="OrthoDB" id="4454541at2759"/>
<dbReference type="PROSITE" id="PS50048">
    <property type="entry name" value="ZN2_CY6_FUNGAL_2"/>
    <property type="match status" value="1"/>
</dbReference>
<keyword evidence="6" id="KW-0175">Coiled coil</keyword>
<dbReference type="EMBL" id="FMWP01000047">
    <property type="protein sequence ID" value="SCZ93328.1"/>
    <property type="molecule type" value="Genomic_DNA"/>
</dbReference>
<evidence type="ECO:0000259" key="8">
    <source>
        <dbReference type="PROSITE" id="PS50048"/>
    </source>
</evidence>
<dbReference type="PANTHER" id="PTHR31845:SF17">
    <property type="entry name" value="ZN(II)2CYS6 TRANSCRIPTION FACTOR (EUROFUNG)"/>
    <property type="match status" value="1"/>
</dbReference>
<keyword evidence="4" id="KW-0804">Transcription</keyword>
<dbReference type="AlphaFoldDB" id="A0A2X0KN17"/>
<evidence type="ECO:0000256" key="7">
    <source>
        <dbReference type="SAM" id="MobiDB-lite"/>
    </source>
</evidence>
<dbReference type="InterPro" id="IPR036864">
    <property type="entry name" value="Zn2-C6_fun-type_DNA-bd_sf"/>
</dbReference>
<dbReference type="Gene3D" id="4.10.240.10">
    <property type="entry name" value="Zn(2)-C6 fungal-type DNA-binding domain"/>
    <property type="match status" value="1"/>
</dbReference>